<evidence type="ECO:0008006" key="3">
    <source>
        <dbReference type="Google" id="ProtNLM"/>
    </source>
</evidence>
<evidence type="ECO:0000313" key="1">
    <source>
        <dbReference type="EMBL" id="CAE6749368.1"/>
    </source>
</evidence>
<sequence length="215" mass="23735">MRGFGRCGRGFLCLLGAFVSVLGALAFPCFVSGLLALPLCGAAPTSLCRLQREVGKRKQLKPLMLSGHRGLLRVVVHLESGFVPLHTPVTRASYFRRRCARRRAVHKTTRYVLTSTPRHRAVARPCTAAAVTVIEGHRRRGFSGECRSASPRRSRRLPADLNRSLWFPMQTRPRRTQCGVGADEPLVTNAECARTRIPDAPLPMADHGPHLELAV</sequence>
<protein>
    <recommendedName>
        <fullName evidence="3">Secreted protein</fullName>
    </recommendedName>
</protein>
<comment type="caution">
    <text evidence="1">The sequence shown here is derived from an EMBL/GenBank/DDBJ whole genome shotgun (WGS) entry which is preliminary data.</text>
</comment>
<dbReference type="Proteomes" id="UP000674425">
    <property type="component" value="Unassembled WGS sequence"/>
</dbReference>
<dbReference type="EMBL" id="CAJNAU010000020">
    <property type="protein sequence ID" value="CAE6749368.1"/>
    <property type="molecule type" value="Genomic_DNA"/>
</dbReference>
<keyword evidence="2" id="KW-1185">Reference proteome</keyword>
<proteinExistence type="predicted"/>
<evidence type="ECO:0000313" key="2">
    <source>
        <dbReference type="Proteomes" id="UP000674425"/>
    </source>
</evidence>
<gene>
    <name evidence="1" type="ORF">R69658_02641</name>
</gene>
<reference evidence="1 2" key="1">
    <citation type="submission" date="2021-02" db="EMBL/GenBank/DDBJ databases">
        <authorList>
            <person name="Vanwijnsberghe S."/>
        </authorList>
    </citation>
    <scope>NUCLEOTIDE SEQUENCE [LARGE SCALE GENOMIC DNA]</scope>
    <source>
        <strain evidence="1 2">R-69658</strain>
    </source>
</reference>
<name>A0ABM8RF94_9BURK</name>
<organism evidence="1 2">
    <name type="scientific">Paraburkholderia aspalathi</name>
    <dbReference type="NCBI Taxonomy" id="1324617"/>
    <lineage>
        <taxon>Bacteria</taxon>
        <taxon>Pseudomonadati</taxon>
        <taxon>Pseudomonadota</taxon>
        <taxon>Betaproteobacteria</taxon>
        <taxon>Burkholderiales</taxon>
        <taxon>Burkholderiaceae</taxon>
        <taxon>Paraburkholderia</taxon>
    </lineage>
</organism>
<accession>A0ABM8RF94</accession>